<dbReference type="PANTHER" id="PTHR45754:SF3">
    <property type="entry name" value="METHYLENETETRAHYDROFOLATE REDUCTASE (NADPH)"/>
    <property type="match status" value="1"/>
</dbReference>
<evidence type="ECO:0000256" key="1">
    <source>
        <dbReference type="ARBA" id="ARBA00001974"/>
    </source>
</evidence>
<protein>
    <recommendedName>
        <fullName evidence="9">Methylenetetrahydrofolate reductase</fullName>
    </recommendedName>
</protein>
<keyword evidence="11" id="KW-1185">Reference proteome</keyword>
<keyword evidence="5 9" id="KW-0274">FAD</keyword>
<organism evidence="10 11">
    <name type="scientific">Desulfamplus magnetovallimortis</name>
    <dbReference type="NCBI Taxonomy" id="1246637"/>
    <lineage>
        <taxon>Bacteria</taxon>
        <taxon>Pseudomonadati</taxon>
        <taxon>Thermodesulfobacteriota</taxon>
        <taxon>Desulfobacteria</taxon>
        <taxon>Desulfobacterales</taxon>
        <taxon>Desulfobacteraceae</taxon>
        <taxon>Desulfamplus</taxon>
    </lineage>
</organism>
<dbReference type="RefSeq" id="WP_080803972.1">
    <property type="nucleotide sequence ID" value="NZ_LT828545.1"/>
</dbReference>
<dbReference type="GO" id="GO:0035999">
    <property type="term" value="P:tetrahydrofolate interconversion"/>
    <property type="evidence" value="ECO:0007669"/>
    <property type="project" value="UniProtKB-UniPathway"/>
</dbReference>
<evidence type="ECO:0000313" key="11">
    <source>
        <dbReference type="Proteomes" id="UP000191931"/>
    </source>
</evidence>
<dbReference type="GO" id="GO:0106312">
    <property type="term" value="F:methylenetetrahydrofolate reductase (NADH) activity"/>
    <property type="evidence" value="ECO:0007669"/>
    <property type="project" value="UniProtKB-EC"/>
</dbReference>
<dbReference type="GO" id="GO:0009086">
    <property type="term" value="P:methionine biosynthetic process"/>
    <property type="evidence" value="ECO:0007669"/>
    <property type="project" value="TreeGrafter"/>
</dbReference>
<evidence type="ECO:0000256" key="7">
    <source>
        <dbReference type="ARBA" id="ARBA00034478"/>
    </source>
</evidence>
<evidence type="ECO:0000256" key="8">
    <source>
        <dbReference type="ARBA" id="ARBA00048628"/>
    </source>
</evidence>
<evidence type="ECO:0000313" key="10">
    <source>
        <dbReference type="EMBL" id="SLM27546.1"/>
    </source>
</evidence>
<evidence type="ECO:0000256" key="6">
    <source>
        <dbReference type="ARBA" id="ARBA00023002"/>
    </source>
</evidence>
<dbReference type="PANTHER" id="PTHR45754">
    <property type="entry name" value="METHYLENETETRAHYDROFOLATE REDUCTASE"/>
    <property type="match status" value="1"/>
</dbReference>
<dbReference type="InterPro" id="IPR029041">
    <property type="entry name" value="FAD-linked_oxidoreductase-like"/>
</dbReference>
<dbReference type="InterPro" id="IPR003171">
    <property type="entry name" value="Mehydrof_redctse-like"/>
</dbReference>
<dbReference type="UniPathway" id="UPA00193"/>
<dbReference type="OrthoDB" id="5428919at2"/>
<evidence type="ECO:0000256" key="9">
    <source>
        <dbReference type="RuleBase" id="RU003862"/>
    </source>
</evidence>
<evidence type="ECO:0000256" key="3">
    <source>
        <dbReference type="ARBA" id="ARBA00006743"/>
    </source>
</evidence>
<dbReference type="GO" id="GO:0071949">
    <property type="term" value="F:FAD binding"/>
    <property type="evidence" value="ECO:0007669"/>
    <property type="project" value="TreeGrafter"/>
</dbReference>
<name>A0A1W1H515_9BACT</name>
<comment type="cofactor">
    <cofactor evidence="1 9">
        <name>FAD</name>
        <dbReference type="ChEBI" id="CHEBI:57692"/>
    </cofactor>
</comment>
<dbReference type="EMBL" id="FWEV01000007">
    <property type="protein sequence ID" value="SLM27546.1"/>
    <property type="molecule type" value="Genomic_DNA"/>
</dbReference>
<dbReference type="SUPFAM" id="SSF51730">
    <property type="entry name" value="FAD-linked oxidoreductase"/>
    <property type="match status" value="1"/>
</dbReference>
<evidence type="ECO:0000256" key="4">
    <source>
        <dbReference type="ARBA" id="ARBA00022630"/>
    </source>
</evidence>
<keyword evidence="4 9" id="KW-0285">Flavoprotein</keyword>
<accession>A0A1W1H515</accession>
<evidence type="ECO:0000256" key="5">
    <source>
        <dbReference type="ARBA" id="ARBA00022827"/>
    </source>
</evidence>
<proteinExistence type="inferred from homology"/>
<dbReference type="Proteomes" id="UP000191931">
    <property type="component" value="Unassembled WGS sequence"/>
</dbReference>
<dbReference type="AlphaFoldDB" id="A0A1W1H515"/>
<comment type="similarity">
    <text evidence="3 9">Belongs to the methylenetetrahydrofolate reductase family.</text>
</comment>
<gene>
    <name evidence="10" type="primary">metF</name>
    <name evidence="10" type="ORF">MTBBW1_1040003</name>
</gene>
<sequence>MQFRKGFEADEFACLVQIEPPKGTDVSLMVKHAVNVKGVAHGFIVSEMGNAVMRMSSLGASLVLRENGLDAVLQVSCRDRNRLALQGDILAASACGINAVMVVAGEDPSFGDHHTAKAVHDVTLDELLKGLAKMESGKDMAGIELSGSPDFLKGTTLNTCLRGADRENELDKMKRMIDAGVSFFVTQPLFEFSMTQPFLKTAEKNGVKIIPTVLLLKSLGMARYMSRNVNSVNMPSAIVDKIVSASDKVRECMKIARQLILDVKSEGYGGVNVSTLGWEDRLPEILGVMEGLKG</sequence>
<comment type="catalytic activity">
    <reaction evidence="8">
        <text>(6S)-5-methyl-5,6,7,8-tetrahydrofolate + NAD(+) = (6R)-5,10-methylene-5,6,7,8-tetrahydrofolate + NADH + H(+)</text>
        <dbReference type="Rhea" id="RHEA:19821"/>
        <dbReference type="ChEBI" id="CHEBI:15378"/>
        <dbReference type="ChEBI" id="CHEBI:15636"/>
        <dbReference type="ChEBI" id="CHEBI:18608"/>
        <dbReference type="ChEBI" id="CHEBI:57540"/>
        <dbReference type="ChEBI" id="CHEBI:57945"/>
        <dbReference type="EC" id="1.5.1.54"/>
    </reaction>
    <physiologicalReaction direction="right-to-left" evidence="8">
        <dbReference type="Rhea" id="RHEA:19823"/>
    </physiologicalReaction>
</comment>
<comment type="pathway">
    <text evidence="2 9">One-carbon metabolism; tetrahydrofolate interconversion.</text>
</comment>
<dbReference type="Gene3D" id="3.20.20.220">
    <property type="match status" value="1"/>
</dbReference>
<keyword evidence="6 9" id="KW-0560">Oxidoreductase</keyword>
<dbReference type="GO" id="GO:0005829">
    <property type="term" value="C:cytosol"/>
    <property type="evidence" value="ECO:0007669"/>
    <property type="project" value="TreeGrafter"/>
</dbReference>
<dbReference type="STRING" id="1246637.MTBBW1_1040003"/>
<evidence type="ECO:0000256" key="2">
    <source>
        <dbReference type="ARBA" id="ARBA00004777"/>
    </source>
</evidence>
<dbReference type="Pfam" id="PF02219">
    <property type="entry name" value="MTHFR"/>
    <property type="match status" value="1"/>
</dbReference>
<reference evidence="10 11" key="1">
    <citation type="submission" date="2017-03" db="EMBL/GenBank/DDBJ databases">
        <authorList>
            <person name="Afonso C.L."/>
            <person name="Miller P.J."/>
            <person name="Scott M.A."/>
            <person name="Spackman E."/>
            <person name="Goraichik I."/>
            <person name="Dimitrov K.M."/>
            <person name="Suarez D.L."/>
            <person name="Swayne D.E."/>
        </authorList>
    </citation>
    <scope>NUCLEOTIDE SEQUENCE [LARGE SCALE GENOMIC DNA]</scope>
    <source>
        <strain evidence="10">PRJEB14757</strain>
    </source>
</reference>
<comment type="pathway">
    <text evidence="7">Amino-acid biosynthesis; L-methionine biosynthesis via de novo pathway.</text>
</comment>